<dbReference type="EMBL" id="JAULSO010000001">
    <property type="protein sequence ID" value="KAK3693730.1"/>
    <property type="molecule type" value="Genomic_DNA"/>
</dbReference>
<dbReference type="Proteomes" id="UP001270362">
    <property type="component" value="Unassembled WGS sequence"/>
</dbReference>
<protein>
    <recommendedName>
        <fullName evidence="5">Secreted protein</fullName>
    </recommendedName>
</protein>
<name>A0AAE1CGQ5_9PEZI</name>
<evidence type="ECO:0000256" key="2">
    <source>
        <dbReference type="SAM" id="SignalP"/>
    </source>
</evidence>
<evidence type="ECO:0008006" key="5">
    <source>
        <dbReference type="Google" id="ProtNLM"/>
    </source>
</evidence>
<gene>
    <name evidence="3" type="ORF">B0T22DRAFT_48721</name>
</gene>
<reference evidence="3" key="2">
    <citation type="submission" date="2023-06" db="EMBL/GenBank/DDBJ databases">
        <authorList>
            <consortium name="Lawrence Berkeley National Laboratory"/>
            <person name="Haridas S."/>
            <person name="Hensen N."/>
            <person name="Bonometti L."/>
            <person name="Westerberg I."/>
            <person name="Brannstrom I.O."/>
            <person name="Guillou S."/>
            <person name="Cros-Aarteil S."/>
            <person name="Calhoun S."/>
            <person name="Kuo A."/>
            <person name="Mondo S."/>
            <person name="Pangilinan J."/>
            <person name="Riley R."/>
            <person name="Labutti K."/>
            <person name="Andreopoulos B."/>
            <person name="Lipzen A."/>
            <person name="Chen C."/>
            <person name="Yanf M."/>
            <person name="Daum C."/>
            <person name="Ng V."/>
            <person name="Clum A."/>
            <person name="Steindorff A."/>
            <person name="Ohm R."/>
            <person name="Martin F."/>
            <person name="Silar P."/>
            <person name="Natvig D."/>
            <person name="Lalanne C."/>
            <person name="Gautier V."/>
            <person name="Ament-Velasquez S.L."/>
            <person name="Kruys A."/>
            <person name="Hutchinson M.I."/>
            <person name="Powell A.J."/>
            <person name="Barry K."/>
            <person name="Miller A.N."/>
            <person name="Grigoriev I.V."/>
            <person name="Debuchy R."/>
            <person name="Gladieux P."/>
            <person name="Thoren M.H."/>
            <person name="Johannesson H."/>
        </authorList>
    </citation>
    <scope>NUCLEOTIDE SEQUENCE</scope>
    <source>
        <strain evidence="3">CBS 314.62</strain>
    </source>
</reference>
<feature type="region of interest" description="Disordered" evidence="1">
    <location>
        <begin position="19"/>
        <end position="59"/>
    </location>
</feature>
<evidence type="ECO:0000313" key="4">
    <source>
        <dbReference type="Proteomes" id="UP001270362"/>
    </source>
</evidence>
<dbReference type="AlphaFoldDB" id="A0AAE1CGQ5"/>
<evidence type="ECO:0000313" key="3">
    <source>
        <dbReference type="EMBL" id="KAK3693730.1"/>
    </source>
</evidence>
<feature type="signal peptide" evidence="2">
    <location>
        <begin position="1"/>
        <end position="15"/>
    </location>
</feature>
<proteinExistence type="predicted"/>
<keyword evidence="4" id="KW-1185">Reference proteome</keyword>
<keyword evidence="2" id="KW-0732">Signal</keyword>
<organism evidence="3 4">
    <name type="scientific">Podospora appendiculata</name>
    <dbReference type="NCBI Taxonomy" id="314037"/>
    <lineage>
        <taxon>Eukaryota</taxon>
        <taxon>Fungi</taxon>
        <taxon>Dikarya</taxon>
        <taxon>Ascomycota</taxon>
        <taxon>Pezizomycotina</taxon>
        <taxon>Sordariomycetes</taxon>
        <taxon>Sordariomycetidae</taxon>
        <taxon>Sordariales</taxon>
        <taxon>Podosporaceae</taxon>
        <taxon>Podospora</taxon>
    </lineage>
</organism>
<comment type="caution">
    <text evidence="3">The sequence shown here is derived from an EMBL/GenBank/DDBJ whole genome shotgun (WGS) entry which is preliminary data.</text>
</comment>
<feature type="chain" id="PRO_5042206444" description="Secreted protein" evidence="2">
    <location>
        <begin position="16"/>
        <end position="138"/>
    </location>
</feature>
<evidence type="ECO:0000256" key="1">
    <source>
        <dbReference type="SAM" id="MobiDB-lite"/>
    </source>
</evidence>
<sequence>MRAGLLGFLPCVALGGQDFTRSPPDESEVGKKGTGNGIYKRRGLTRAGSNGRGQRREQGEKWKDLLALPQQLWQVNWMASFSLGARHRHSVGGFDMVHCSHVSVRGGGGRLYIHSFRLQVAILGNEGPLPARLRRVGV</sequence>
<accession>A0AAE1CGQ5</accession>
<reference evidence="3" key="1">
    <citation type="journal article" date="2023" name="Mol. Phylogenet. Evol.">
        <title>Genome-scale phylogeny and comparative genomics of the fungal order Sordariales.</title>
        <authorList>
            <person name="Hensen N."/>
            <person name="Bonometti L."/>
            <person name="Westerberg I."/>
            <person name="Brannstrom I.O."/>
            <person name="Guillou S."/>
            <person name="Cros-Aarteil S."/>
            <person name="Calhoun S."/>
            <person name="Haridas S."/>
            <person name="Kuo A."/>
            <person name="Mondo S."/>
            <person name="Pangilinan J."/>
            <person name="Riley R."/>
            <person name="LaButti K."/>
            <person name="Andreopoulos B."/>
            <person name="Lipzen A."/>
            <person name="Chen C."/>
            <person name="Yan M."/>
            <person name="Daum C."/>
            <person name="Ng V."/>
            <person name="Clum A."/>
            <person name="Steindorff A."/>
            <person name="Ohm R.A."/>
            <person name="Martin F."/>
            <person name="Silar P."/>
            <person name="Natvig D.O."/>
            <person name="Lalanne C."/>
            <person name="Gautier V."/>
            <person name="Ament-Velasquez S.L."/>
            <person name="Kruys A."/>
            <person name="Hutchinson M.I."/>
            <person name="Powell A.J."/>
            <person name="Barry K."/>
            <person name="Miller A.N."/>
            <person name="Grigoriev I.V."/>
            <person name="Debuchy R."/>
            <person name="Gladieux P."/>
            <person name="Hiltunen Thoren M."/>
            <person name="Johannesson H."/>
        </authorList>
    </citation>
    <scope>NUCLEOTIDE SEQUENCE</scope>
    <source>
        <strain evidence="3">CBS 314.62</strain>
    </source>
</reference>